<comment type="caution">
    <text evidence="1">The sequence shown here is derived from an EMBL/GenBank/DDBJ whole genome shotgun (WGS) entry which is preliminary data.</text>
</comment>
<evidence type="ECO:0000313" key="2">
    <source>
        <dbReference type="Proteomes" id="UP000077295"/>
    </source>
</evidence>
<accession>A0ABD7KVH4</accession>
<dbReference type="AlphaFoldDB" id="A0ABD7KVH4"/>
<name>A0ABD7KVH4_9ENTR</name>
<reference evidence="1 2" key="1">
    <citation type="submission" date="2016-03" db="EMBL/GenBank/DDBJ databases">
        <authorList>
            <consortium name="Pathogen Informatics"/>
        </authorList>
    </citation>
    <scope>NUCLEOTIDE SEQUENCE [LARGE SCALE GENOMIC DNA]</scope>
    <source>
        <strain evidence="2">e552</strain>
    </source>
</reference>
<dbReference type="EMBL" id="FKEV01000005">
    <property type="protein sequence ID" value="SAE15389.1"/>
    <property type="molecule type" value="Genomic_DNA"/>
</dbReference>
<sequence length="95" mass="10788">MTAFTLRPTRIDDVAALPAIERAAGQRFRDVPELAWLADNEVICVEDHLGYAGRGLSWLTTGLWALFSPKLIHRRCLLWNCRFTWTGRDEVSDAS</sequence>
<dbReference type="Proteomes" id="UP000077295">
    <property type="component" value="Unassembled WGS sequence"/>
</dbReference>
<gene>
    <name evidence="1" type="ORF">SAMEA2273187_01943</name>
</gene>
<organism evidence="1 2">
    <name type="scientific">Enterobacter hormaechei</name>
    <dbReference type="NCBI Taxonomy" id="158836"/>
    <lineage>
        <taxon>Bacteria</taxon>
        <taxon>Pseudomonadati</taxon>
        <taxon>Pseudomonadota</taxon>
        <taxon>Gammaproteobacteria</taxon>
        <taxon>Enterobacterales</taxon>
        <taxon>Enterobacteriaceae</taxon>
        <taxon>Enterobacter</taxon>
        <taxon>Enterobacter cloacae complex</taxon>
    </lineage>
</organism>
<proteinExistence type="predicted"/>
<protein>
    <submittedName>
        <fullName evidence="1">N-acetylglutamate synthase and related acetyltransferases</fullName>
    </submittedName>
</protein>
<evidence type="ECO:0000313" key="1">
    <source>
        <dbReference type="EMBL" id="SAE15389.1"/>
    </source>
</evidence>